<dbReference type="PIRSF" id="PIRSF000654">
    <property type="entry name" value="Integrin-linked_kinase"/>
    <property type="match status" value="1"/>
</dbReference>
<evidence type="ECO:0000256" key="7">
    <source>
        <dbReference type="ARBA" id="ARBA00022840"/>
    </source>
</evidence>
<evidence type="ECO:0000313" key="15">
    <source>
        <dbReference type="EMBL" id="SSX32113.1"/>
    </source>
</evidence>
<dbReference type="PANTHER" id="PTHR24346">
    <property type="entry name" value="MAP/MICROTUBULE AFFINITY-REGULATING KINASE"/>
    <property type="match status" value="1"/>
</dbReference>
<dbReference type="Pfam" id="PF00069">
    <property type="entry name" value="Pkinase"/>
    <property type="match status" value="1"/>
</dbReference>
<keyword evidence="12" id="KW-0808">Transferase</keyword>
<evidence type="ECO:0000313" key="14">
    <source>
        <dbReference type="EMBL" id="SSX12670.1"/>
    </source>
</evidence>
<dbReference type="VEuPathDB" id="VectorBase:CSON004523"/>
<dbReference type="PANTHER" id="PTHR24346:SF102">
    <property type="entry name" value="TESTIS-SPECIFIC SERINE_THREONINE-PROTEIN KINASE 1"/>
    <property type="match status" value="1"/>
</dbReference>
<dbReference type="GO" id="GO:0000287">
    <property type="term" value="F:magnesium ion binding"/>
    <property type="evidence" value="ECO:0007669"/>
    <property type="project" value="UniProtKB-ARBA"/>
</dbReference>
<evidence type="ECO:0000256" key="4">
    <source>
        <dbReference type="ARBA" id="ARBA00022723"/>
    </source>
</evidence>
<dbReference type="GO" id="GO:0005524">
    <property type="term" value="F:ATP binding"/>
    <property type="evidence" value="ECO:0007669"/>
    <property type="project" value="UniProtKB-UniRule"/>
</dbReference>
<dbReference type="SMART" id="SM00220">
    <property type="entry name" value="S_TKc"/>
    <property type="match status" value="1"/>
</dbReference>
<gene>
    <name evidence="15" type="primary">CSON004523</name>
</gene>
<feature type="domain" description="Protein kinase" evidence="13">
    <location>
        <begin position="31"/>
        <end position="293"/>
    </location>
</feature>
<evidence type="ECO:0000256" key="1">
    <source>
        <dbReference type="ARBA" id="ARBA00001946"/>
    </source>
</evidence>
<dbReference type="PROSITE" id="PS50011">
    <property type="entry name" value="PROTEIN_KINASE_DOM"/>
    <property type="match status" value="1"/>
</dbReference>
<keyword evidence="5 11" id="KW-0547">Nucleotide-binding</keyword>
<evidence type="ECO:0000256" key="10">
    <source>
        <dbReference type="ARBA" id="ARBA00022871"/>
    </source>
</evidence>
<comment type="similarity">
    <text evidence="12">Belongs to the protein kinase superfamily.</text>
</comment>
<dbReference type="EMBL" id="UFQS01001902">
    <property type="protein sequence ID" value="SSX12670.1"/>
    <property type="molecule type" value="Genomic_DNA"/>
</dbReference>
<organism evidence="15">
    <name type="scientific">Culicoides sonorensis</name>
    <name type="common">Biting midge</name>
    <dbReference type="NCBI Taxonomy" id="179676"/>
    <lineage>
        <taxon>Eukaryota</taxon>
        <taxon>Metazoa</taxon>
        <taxon>Ecdysozoa</taxon>
        <taxon>Arthropoda</taxon>
        <taxon>Hexapoda</taxon>
        <taxon>Insecta</taxon>
        <taxon>Pterygota</taxon>
        <taxon>Neoptera</taxon>
        <taxon>Endopterygota</taxon>
        <taxon>Diptera</taxon>
        <taxon>Nematocera</taxon>
        <taxon>Chironomoidea</taxon>
        <taxon>Ceratopogonidae</taxon>
        <taxon>Ceratopogoninae</taxon>
        <taxon>Culicoides</taxon>
        <taxon>Monoculicoides</taxon>
    </lineage>
</organism>
<keyword evidence="2" id="KW-0217">Developmental protein</keyword>
<evidence type="ECO:0000256" key="6">
    <source>
        <dbReference type="ARBA" id="ARBA00022782"/>
    </source>
</evidence>
<dbReference type="EMBL" id="UFQT01001902">
    <property type="protein sequence ID" value="SSX32113.1"/>
    <property type="molecule type" value="Genomic_DNA"/>
</dbReference>
<name>A0A336MTK5_CULSO</name>
<keyword evidence="8" id="KW-0460">Magnesium</keyword>
<dbReference type="InterPro" id="IPR008271">
    <property type="entry name" value="Ser/Thr_kinase_AS"/>
</dbReference>
<dbReference type="CDD" id="cd14080">
    <property type="entry name" value="STKc_TSSK-like"/>
    <property type="match status" value="1"/>
</dbReference>
<dbReference type="AlphaFoldDB" id="A0A336MTK5"/>
<keyword evidence="9" id="KW-0832">Ubl conjugation</keyword>
<keyword evidence="12" id="KW-0723">Serine/threonine-protein kinase</keyword>
<dbReference type="InterPro" id="IPR011009">
    <property type="entry name" value="Kinase-like_dom_sf"/>
</dbReference>
<dbReference type="PROSITE" id="PS00108">
    <property type="entry name" value="PROTEIN_KINASE_ST"/>
    <property type="match status" value="1"/>
</dbReference>
<reference evidence="15" key="2">
    <citation type="submission" date="2018-07" db="EMBL/GenBank/DDBJ databases">
        <authorList>
            <person name="Quirk P.G."/>
            <person name="Krulwich T.A."/>
        </authorList>
    </citation>
    <scope>NUCLEOTIDE SEQUENCE</scope>
</reference>
<dbReference type="Gene3D" id="1.10.510.10">
    <property type="entry name" value="Transferase(Phosphotransferase) domain 1"/>
    <property type="match status" value="1"/>
</dbReference>
<dbReference type="GO" id="GO:0030154">
    <property type="term" value="P:cell differentiation"/>
    <property type="evidence" value="ECO:0007669"/>
    <property type="project" value="UniProtKB-KW"/>
</dbReference>
<keyword evidence="12" id="KW-0418">Kinase</keyword>
<evidence type="ECO:0000256" key="5">
    <source>
        <dbReference type="ARBA" id="ARBA00022741"/>
    </source>
</evidence>
<dbReference type="OMA" id="MLNASMP"/>
<evidence type="ECO:0000256" key="8">
    <source>
        <dbReference type="ARBA" id="ARBA00022842"/>
    </source>
</evidence>
<keyword evidence="10" id="KW-0744">Spermatogenesis</keyword>
<dbReference type="InterPro" id="IPR017441">
    <property type="entry name" value="Protein_kinase_ATP_BS"/>
</dbReference>
<keyword evidence="3" id="KW-0597">Phosphoprotein</keyword>
<dbReference type="GO" id="GO:0007283">
    <property type="term" value="P:spermatogenesis"/>
    <property type="evidence" value="ECO:0007669"/>
    <property type="project" value="UniProtKB-KW"/>
</dbReference>
<keyword evidence="6" id="KW-0221">Differentiation</keyword>
<comment type="cofactor">
    <cofactor evidence="1">
        <name>Mg(2+)</name>
        <dbReference type="ChEBI" id="CHEBI:18420"/>
    </cofactor>
</comment>
<dbReference type="FunFam" id="1.10.510.10:FF:000943">
    <property type="entry name" value="testis-specific serine/threonine-protein kinase 1"/>
    <property type="match status" value="1"/>
</dbReference>
<reference evidence="14" key="1">
    <citation type="submission" date="2018-04" db="EMBL/GenBank/DDBJ databases">
        <authorList>
            <person name="Go L.Y."/>
            <person name="Mitchell J.A."/>
        </authorList>
    </citation>
    <scope>NUCLEOTIDE SEQUENCE</scope>
    <source>
        <tissue evidence="14">Whole organism</tissue>
    </source>
</reference>
<keyword evidence="7 11" id="KW-0067">ATP-binding</keyword>
<dbReference type="GO" id="GO:0035556">
    <property type="term" value="P:intracellular signal transduction"/>
    <property type="evidence" value="ECO:0007669"/>
    <property type="project" value="TreeGrafter"/>
</dbReference>
<evidence type="ECO:0000256" key="11">
    <source>
        <dbReference type="PROSITE-ProRule" id="PRU10141"/>
    </source>
</evidence>
<evidence type="ECO:0000259" key="13">
    <source>
        <dbReference type="PROSITE" id="PS50011"/>
    </source>
</evidence>
<dbReference type="PROSITE" id="PS00107">
    <property type="entry name" value="PROTEIN_KINASE_ATP"/>
    <property type="match status" value="1"/>
</dbReference>
<evidence type="ECO:0000256" key="3">
    <source>
        <dbReference type="ARBA" id="ARBA00022553"/>
    </source>
</evidence>
<evidence type="ECO:0000256" key="9">
    <source>
        <dbReference type="ARBA" id="ARBA00022843"/>
    </source>
</evidence>
<keyword evidence="4" id="KW-0479">Metal-binding</keyword>
<dbReference type="SUPFAM" id="SSF56112">
    <property type="entry name" value="Protein kinase-like (PK-like)"/>
    <property type="match status" value="1"/>
</dbReference>
<proteinExistence type="inferred from homology"/>
<evidence type="ECO:0000256" key="12">
    <source>
        <dbReference type="RuleBase" id="RU000304"/>
    </source>
</evidence>
<dbReference type="GO" id="GO:0050321">
    <property type="term" value="F:tau-protein kinase activity"/>
    <property type="evidence" value="ECO:0007669"/>
    <property type="project" value="TreeGrafter"/>
</dbReference>
<evidence type="ECO:0000256" key="2">
    <source>
        <dbReference type="ARBA" id="ARBA00022473"/>
    </source>
</evidence>
<feature type="binding site" evidence="11">
    <location>
        <position position="62"/>
    </location>
    <ligand>
        <name>ATP</name>
        <dbReference type="ChEBI" id="CHEBI:30616"/>
    </ligand>
</feature>
<dbReference type="InterPro" id="IPR000719">
    <property type="entry name" value="Prot_kinase_dom"/>
</dbReference>
<protein>
    <submittedName>
        <fullName evidence="15">CSON004523 protein</fullName>
    </submittedName>
</protein>
<sequence>MPSSCSSYSCSLTKSVQSKHSDIRALQDRGYTIGKKIGKGSYATVVAAFYENKNHKIPLACKIVDKSRAPSDFLNKFLPRELEIIIKLEHPYIIQIHSILQRGPKIFIFMRYAENGDLLEYIKKNGAIVEYGAKSWFYQLVKGLKYLHSQNIAHRDLKCENILISKKMNIKIADFGFARHCTDNHGNNLFSLTYCGSAAYAAPEIVNGCPYDPKIADIWSLGVILFIMLNATMPFDDKNVKKLLQDQQNRNYHFRPSIERRLTTKCKALVDLILDPDVKTRWTLDRIENSRWFTDSVVISEGVPN</sequence>
<dbReference type="GO" id="GO:0000226">
    <property type="term" value="P:microtubule cytoskeleton organization"/>
    <property type="evidence" value="ECO:0007669"/>
    <property type="project" value="TreeGrafter"/>
</dbReference>
<dbReference type="GO" id="GO:0005737">
    <property type="term" value="C:cytoplasm"/>
    <property type="evidence" value="ECO:0007669"/>
    <property type="project" value="TreeGrafter"/>
</dbReference>
<accession>A0A336MTK5</accession>